<dbReference type="CDD" id="cd01991">
    <property type="entry name" value="Asn_synthase_B_C"/>
    <property type="match status" value="1"/>
</dbReference>
<organism evidence="5 6">
    <name type="scientific">Pseudocercospora eumusae</name>
    <dbReference type="NCBI Taxonomy" id="321146"/>
    <lineage>
        <taxon>Eukaryota</taxon>
        <taxon>Fungi</taxon>
        <taxon>Dikarya</taxon>
        <taxon>Ascomycota</taxon>
        <taxon>Pezizomycotina</taxon>
        <taxon>Dothideomycetes</taxon>
        <taxon>Dothideomycetidae</taxon>
        <taxon>Mycosphaerellales</taxon>
        <taxon>Mycosphaerellaceae</taxon>
        <taxon>Pseudocercospora</taxon>
    </lineage>
</organism>
<reference evidence="5 6" key="1">
    <citation type="submission" date="2015-07" db="EMBL/GenBank/DDBJ databases">
        <title>Comparative genomics of the Sigatoka disease complex on banana suggests a link between parallel evolutionary changes in Pseudocercospora fijiensis and Pseudocercospora eumusae and increased virulence on the banana host.</title>
        <authorList>
            <person name="Chang T.-C."/>
            <person name="Salvucci A."/>
            <person name="Crous P.W."/>
            <person name="Stergiopoulos I."/>
        </authorList>
    </citation>
    <scope>NUCLEOTIDE SEQUENCE [LARGE SCALE GENOMIC DNA]</scope>
    <source>
        <strain evidence="5 6">CBS 114824</strain>
    </source>
</reference>
<dbReference type="PROSITE" id="PS51278">
    <property type="entry name" value="GATASE_TYPE_2"/>
    <property type="match status" value="1"/>
</dbReference>
<evidence type="ECO:0000256" key="1">
    <source>
        <dbReference type="ARBA" id="ARBA00022605"/>
    </source>
</evidence>
<dbReference type="SUPFAM" id="SSF52402">
    <property type="entry name" value="Adenine nucleotide alpha hydrolases-like"/>
    <property type="match status" value="1"/>
</dbReference>
<dbReference type="Gene3D" id="3.60.20.10">
    <property type="entry name" value="Glutamine Phosphoribosylpyrophosphate, subunit 1, domain 1"/>
    <property type="match status" value="1"/>
</dbReference>
<keyword evidence="1" id="KW-0028">Amino-acid biosynthesis</keyword>
<dbReference type="PANTHER" id="PTHR45937:SF1">
    <property type="entry name" value="ASPARAGINE SYNTHETASE DOMAIN-CONTAINING PROTEIN 1"/>
    <property type="match status" value="1"/>
</dbReference>
<evidence type="ECO:0000313" key="6">
    <source>
        <dbReference type="Proteomes" id="UP000070133"/>
    </source>
</evidence>
<comment type="caution">
    <text evidence="5">The sequence shown here is derived from an EMBL/GenBank/DDBJ whole genome shotgun (WGS) entry which is preliminary data.</text>
</comment>
<dbReference type="GO" id="GO:0006529">
    <property type="term" value="P:asparagine biosynthetic process"/>
    <property type="evidence" value="ECO:0007669"/>
    <property type="project" value="UniProtKB-KW"/>
</dbReference>
<keyword evidence="6" id="KW-1185">Reference proteome</keyword>
<dbReference type="Gene3D" id="3.40.50.620">
    <property type="entry name" value="HUPs"/>
    <property type="match status" value="1"/>
</dbReference>
<dbReference type="Proteomes" id="UP000070133">
    <property type="component" value="Unassembled WGS sequence"/>
</dbReference>
<feature type="domain" description="Glutamine amidotransferase type-2" evidence="4">
    <location>
        <begin position="28"/>
        <end position="220"/>
    </location>
</feature>
<keyword evidence="3" id="KW-0315">Glutamine amidotransferase</keyword>
<dbReference type="AlphaFoldDB" id="A0A139GZI2"/>
<dbReference type="InterPro" id="IPR017932">
    <property type="entry name" value="GATase_2_dom"/>
</dbReference>
<dbReference type="EMBL" id="LFZN01000207">
    <property type="protein sequence ID" value="KXS95604.1"/>
    <property type="molecule type" value="Genomic_DNA"/>
</dbReference>
<protein>
    <recommendedName>
        <fullName evidence="4">Glutamine amidotransferase type-2 domain-containing protein</fullName>
    </recommendedName>
</protein>
<dbReference type="PANTHER" id="PTHR45937">
    <property type="entry name" value="ASPARAGINE SYNTHETASE DOMAIN-CONTAINING PROTEIN 1"/>
    <property type="match status" value="1"/>
</dbReference>
<keyword evidence="2" id="KW-0061">Asparagine biosynthesis</keyword>
<dbReference type="OrthoDB" id="10252281at2759"/>
<dbReference type="SUPFAM" id="SSF56235">
    <property type="entry name" value="N-terminal nucleophile aminohydrolases (Ntn hydrolases)"/>
    <property type="match status" value="1"/>
</dbReference>
<evidence type="ECO:0000313" key="5">
    <source>
        <dbReference type="EMBL" id="KXS95604.1"/>
    </source>
</evidence>
<dbReference type="InterPro" id="IPR029055">
    <property type="entry name" value="Ntn_hydrolases_N"/>
</dbReference>
<evidence type="ECO:0000256" key="3">
    <source>
        <dbReference type="ARBA" id="ARBA00022962"/>
    </source>
</evidence>
<dbReference type="GO" id="GO:0004066">
    <property type="term" value="F:asparagine synthase (glutamine-hydrolyzing) activity"/>
    <property type="evidence" value="ECO:0007669"/>
    <property type="project" value="InterPro"/>
</dbReference>
<accession>A0A139GZI2</accession>
<proteinExistence type="predicted"/>
<dbReference type="CDD" id="cd03766">
    <property type="entry name" value="Gn_AT_II_novel"/>
    <property type="match status" value="1"/>
</dbReference>
<evidence type="ECO:0000259" key="4">
    <source>
        <dbReference type="PROSITE" id="PS51278"/>
    </source>
</evidence>
<dbReference type="InterPro" id="IPR051857">
    <property type="entry name" value="Asn_synthetase_domain"/>
</dbReference>
<gene>
    <name evidence="5" type="ORF">AC578_10379</name>
</gene>
<dbReference type="InterPro" id="IPR001962">
    <property type="entry name" value="Asn_synthase"/>
</dbReference>
<name>A0A139GZI2_9PEZI</name>
<dbReference type="STRING" id="321146.A0A139GZI2"/>
<dbReference type="InterPro" id="IPR014729">
    <property type="entry name" value="Rossmann-like_a/b/a_fold"/>
</dbReference>
<sequence>MFNEPRFIFPSHPRLIGFTLRDDTRAMCGIFCSISRNAYIQPSEAVKQHLQSRGPDASNQISIKSQNSARQCHLVLHSTVLSLRGDSTTEQPFQRSHSGSALCWNGEAWTISGKRPAGNDTSAMYDLLCAAMSATEAVDASHQAQAVSKALSAVAGPYAFVFYHFSSSKLFFGRDLLGRRSLLHKVTSTGDVLLSSITDGNADGPWAEVEADGIYCIDLEHDQTASGHIDCIKVPYTFIDDVNSNNVSVLPQLSLNRRIPQSISKVDHFSSPVHDLEEYLYKSLSFRVTDIPDPPQRLQDPFRLARAKLGVLFSGGLDCTTLARMCHELLDVTEPIDLLNVAFENPRVHKSAGEGAFELCPDRVTGRASYAELCEVCPAREWRFVCVNVPFREFSQHRQQIITLMHPHNTEMDLSIASALYFAARGEGMVASQRIVQDCAYTTSARVLLSGLGADELFAGYTRHATAFKRNGYEGLLDELDLDVARLGKRNLGRDDRVISHWGREARFPFLDERLVQWALDRPVTDKCDFEHQDQIKEQDDASTIEPGKKILRCLAWKLGMKAVAREKKRAIQFGARTAKMETGRTKGTTLLSP</sequence>
<dbReference type="Pfam" id="PF00733">
    <property type="entry name" value="Asn_synthase"/>
    <property type="match status" value="2"/>
</dbReference>
<evidence type="ECO:0000256" key="2">
    <source>
        <dbReference type="ARBA" id="ARBA00022888"/>
    </source>
</evidence>